<dbReference type="InterPro" id="IPR016035">
    <property type="entry name" value="Acyl_Trfase/lysoPLipase"/>
</dbReference>
<reference evidence="4 5" key="1">
    <citation type="submission" date="2020-04" db="EMBL/GenBank/DDBJ databases">
        <title>Advantages and limits of metagenomic assembly and binning of a giant virus.</title>
        <authorList>
            <person name="Schulz F."/>
            <person name="Andreani J."/>
            <person name="Francis R."/>
            <person name="Boudjemaa H."/>
            <person name="Bou Khalil J.Y."/>
            <person name="Lee J."/>
            <person name="La Scola B."/>
            <person name="Woyke T."/>
        </authorList>
    </citation>
    <scope>NUCLEOTIDE SEQUENCE [LARGE SCALE GENOMIC DNA]</scope>
    <source>
        <strain evidence="4 5">FV1/VV64</strain>
    </source>
</reference>
<dbReference type="PANTHER" id="PTHR46394:SF1">
    <property type="entry name" value="PNPLA DOMAIN-CONTAINING PROTEIN"/>
    <property type="match status" value="1"/>
</dbReference>
<feature type="active site" description="Nucleophile" evidence="2">
    <location>
        <position position="110"/>
    </location>
</feature>
<dbReference type="Gene3D" id="3.40.1090.10">
    <property type="entry name" value="Cytosolic phospholipase A2 catalytic domain"/>
    <property type="match status" value="2"/>
</dbReference>
<protein>
    <submittedName>
        <fullName evidence="4">Patatin-like phospholipase</fullName>
    </submittedName>
</protein>
<dbReference type="CDD" id="cd07207">
    <property type="entry name" value="Pat_ExoU_VipD_like"/>
    <property type="match status" value="1"/>
</dbReference>
<feature type="short sequence motif" description="DGA/G" evidence="2">
    <location>
        <begin position="251"/>
        <end position="253"/>
    </location>
</feature>
<dbReference type="EMBL" id="MT418680">
    <property type="protein sequence ID" value="QKF94320.1"/>
    <property type="molecule type" value="Genomic_DNA"/>
</dbReference>
<dbReference type="PANTHER" id="PTHR46394">
    <property type="entry name" value="ANNEXIN"/>
    <property type="match status" value="1"/>
</dbReference>
<dbReference type="GO" id="GO:0016787">
    <property type="term" value="F:hydrolase activity"/>
    <property type="evidence" value="ECO:0007669"/>
    <property type="project" value="UniProtKB-UniRule"/>
</dbReference>
<feature type="short sequence motif" description="GXGXXG" evidence="2">
    <location>
        <begin position="73"/>
        <end position="78"/>
    </location>
</feature>
<feature type="domain" description="PNPLA" evidence="3">
    <location>
        <begin position="69"/>
        <end position="264"/>
    </location>
</feature>
<dbReference type="InterPro" id="IPR002641">
    <property type="entry name" value="PNPLA_dom"/>
</dbReference>
<gene>
    <name evidence="4" type="ORF">Fadolivirus_1_862</name>
</gene>
<dbReference type="GO" id="GO:0016042">
    <property type="term" value="P:lipid catabolic process"/>
    <property type="evidence" value="ECO:0007669"/>
    <property type="project" value="UniProtKB-UniRule"/>
</dbReference>
<feature type="active site" description="Proton acceptor" evidence="2">
    <location>
        <position position="251"/>
    </location>
</feature>
<feature type="short sequence motif" description="GXSXG" evidence="2">
    <location>
        <begin position="108"/>
        <end position="112"/>
    </location>
</feature>
<dbReference type="SUPFAM" id="SSF52151">
    <property type="entry name" value="FabD/lysophospholipase-like"/>
    <property type="match status" value="1"/>
</dbReference>
<organism evidence="4 5">
    <name type="scientific">Fadolivirus FV1/VV64</name>
    <dbReference type="NCBI Taxonomy" id="3070911"/>
    <lineage>
        <taxon>Viruses</taxon>
        <taxon>Varidnaviria</taxon>
        <taxon>Bamfordvirae</taxon>
        <taxon>Nucleocytoviricota</taxon>
        <taxon>Megaviricetes</taxon>
        <taxon>Imitervirales</taxon>
        <taxon>Mimiviridae</taxon>
        <taxon>Klosneuvirinae</taxon>
        <taxon>Fadolivirus</taxon>
        <taxon>Fadolivirus algeromassiliense</taxon>
    </lineage>
</organism>
<sequence>MGLGNSKIKSDDEKQIEELKHIIHQQNDIINMLKSEVDVLRNYKYNSGLKKKDLTEINRVWEEKSYQYLVFSGGGIKGISYVGSLLELQKNNILYDNDNNFKIKGICGVSAGSIVAALLAVGYKPHELETVMTTIDFEEIADDKLGYIRDTINFIDDWGVCPGEYVIELMGNLIKQKKGNPDYTIEDLYNDTGIKLVIVTTDMTYQKSIYLYPGNPIKEFSKIPIRTAVRMSMGIPFAFEPYLYNGSYFVDGGVLDNYPLHVFDGEYPGEPKARLNLCEPNPYVLGLKIMTSNQIIDYNIVPKQKYDSLFQYTMAFINTFLNENDRRVMTPSFWIRSIILVTPEYALTDFELTDKEKEELICIGKNFVNEFFTRKATKNIKAIDENENEPSINITI</sequence>
<keyword evidence="2" id="KW-0442">Lipid degradation</keyword>
<keyword evidence="1 2" id="KW-0443">Lipid metabolism</keyword>
<name>A0A7D3QXA8_9VIRU</name>
<accession>A0A7D3QXA8</accession>
<dbReference type="Proteomes" id="UP001162001">
    <property type="component" value="Segment"/>
</dbReference>
<dbReference type="InterPro" id="IPR052580">
    <property type="entry name" value="Lipid_Hydrolase"/>
</dbReference>
<keyword evidence="5" id="KW-1185">Reference proteome</keyword>
<evidence type="ECO:0000313" key="5">
    <source>
        <dbReference type="Proteomes" id="UP001162001"/>
    </source>
</evidence>
<evidence type="ECO:0000256" key="2">
    <source>
        <dbReference type="PROSITE-ProRule" id="PRU01161"/>
    </source>
</evidence>
<dbReference type="Pfam" id="PF01734">
    <property type="entry name" value="Patatin"/>
    <property type="match status" value="1"/>
</dbReference>
<evidence type="ECO:0000256" key="1">
    <source>
        <dbReference type="ARBA" id="ARBA00023098"/>
    </source>
</evidence>
<evidence type="ECO:0000313" key="4">
    <source>
        <dbReference type="EMBL" id="QKF94320.1"/>
    </source>
</evidence>
<keyword evidence="2" id="KW-0378">Hydrolase</keyword>
<dbReference type="PROSITE" id="PS51635">
    <property type="entry name" value="PNPLA"/>
    <property type="match status" value="1"/>
</dbReference>
<evidence type="ECO:0000259" key="3">
    <source>
        <dbReference type="PROSITE" id="PS51635"/>
    </source>
</evidence>
<proteinExistence type="predicted"/>